<dbReference type="InterPro" id="IPR007729">
    <property type="entry name" value="DGOK"/>
</dbReference>
<evidence type="ECO:0000313" key="1">
    <source>
        <dbReference type="EMBL" id="SHO65439.1"/>
    </source>
</evidence>
<reference evidence="1 2" key="1">
    <citation type="submission" date="2016-12" db="EMBL/GenBank/DDBJ databases">
        <authorList>
            <person name="Song W.-J."/>
            <person name="Kurnit D.M."/>
        </authorList>
    </citation>
    <scope>NUCLEOTIDE SEQUENCE [LARGE SCALE GENOMIC DNA]</scope>
    <source>
        <strain evidence="1 2">DSM 19599</strain>
    </source>
</reference>
<dbReference type="AlphaFoldDB" id="A0A1M7ZKV0"/>
<dbReference type="InterPro" id="IPR042257">
    <property type="entry name" value="DGOK_C"/>
</dbReference>
<keyword evidence="1" id="KW-0418">Kinase</keyword>
<dbReference type="GO" id="GO:0008671">
    <property type="term" value="F:2-dehydro-3-deoxygalactonokinase activity"/>
    <property type="evidence" value="ECO:0007669"/>
    <property type="project" value="InterPro"/>
</dbReference>
<dbReference type="InterPro" id="IPR042258">
    <property type="entry name" value="DGOK_N"/>
</dbReference>
<dbReference type="EMBL" id="FRXO01000004">
    <property type="protein sequence ID" value="SHO65439.1"/>
    <property type="molecule type" value="Genomic_DNA"/>
</dbReference>
<keyword evidence="2" id="KW-1185">Reference proteome</keyword>
<gene>
    <name evidence="1" type="ORF">SAMN02745172_02084</name>
</gene>
<name>A0A1M7ZKV0_9HYPH</name>
<sequence length="327" mass="34240">MTTDDEVQPVLLALDWGTSSLRAFLMDAHGVVLRERSSAHGIQNLPEPGVRGFEAAFRALCGDDIARWPHLPVVAGGMVGSAQGWTEAPYITCPADISALARQAAVVKSGLGPDIRIAPGVLYDPADGTPDVMRGEEIQIAGALALHPELSARACVVLPGTHSKWAFIEDGRIVSFVSYMTGELFAVLSRHSILGRLMPTDGIRETDGSGFSRGLADARKGGPGDLPHQLFATRTLGLTGRLPHAALPDYLSGLLIGQELVSGLAHLAHTPGAPLVLIGDGALCRRYQNALAAFEVSPAAVLENTAPTGLFQFAVAAGLVAGQPAHF</sequence>
<dbReference type="Gene3D" id="3.30.420.300">
    <property type="entry name" value="2-keto-3-deoxy-galactonokinase, substrate binding domain"/>
    <property type="match status" value="1"/>
</dbReference>
<dbReference type="Proteomes" id="UP000186406">
    <property type="component" value="Unassembled WGS sequence"/>
</dbReference>
<dbReference type="GO" id="GO:0034194">
    <property type="term" value="P:D-galactonate catabolic process"/>
    <property type="evidence" value="ECO:0007669"/>
    <property type="project" value="InterPro"/>
</dbReference>
<accession>A0A1M7ZKV0</accession>
<organism evidence="1 2">
    <name type="scientific">Pseudoxanthobacter soli DSM 19599</name>
    <dbReference type="NCBI Taxonomy" id="1123029"/>
    <lineage>
        <taxon>Bacteria</taxon>
        <taxon>Pseudomonadati</taxon>
        <taxon>Pseudomonadota</taxon>
        <taxon>Alphaproteobacteria</taxon>
        <taxon>Hyphomicrobiales</taxon>
        <taxon>Segnochrobactraceae</taxon>
        <taxon>Pseudoxanthobacter</taxon>
    </lineage>
</organism>
<dbReference type="Pfam" id="PF05035">
    <property type="entry name" value="DGOK"/>
    <property type="match status" value="1"/>
</dbReference>
<keyword evidence="1" id="KW-0808">Transferase</keyword>
<dbReference type="CDD" id="cd24012">
    <property type="entry name" value="ASKHA_NBD_KDGal-kinase"/>
    <property type="match status" value="1"/>
</dbReference>
<dbReference type="STRING" id="1123029.SAMN02745172_02084"/>
<evidence type="ECO:0000313" key="2">
    <source>
        <dbReference type="Proteomes" id="UP000186406"/>
    </source>
</evidence>
<protein>
    <submittedName>
        <fullName evidence="1">2-dehydro-3-deoxygalactonokinase</fullName>
    </submittedName>
</protein>
<dbReference type="Gene3D" id="3.30.420.310">
    <property type="entry name" value="2-keto-3-deoxy-galactonokinase, C-terminal domain"/>
    <property type="match status" value="1"/>
</dbReference>
<dbReference type="RefSeq" id="WP_073629206.1">
    <property type="nucleotide sequence ID" value="NZ_FRXO01000004.1"/>
</dbReference>
<proteinExistence type="predicted"/>